<sequence length="128" mass="14510">MKKTTRTLLTFVLSLVLSFLVTQPPSATPPLPPPAPPPPAPIIINDTIFVHIIRDMELLNSWIIDQDFSKETMEALRNQNYQKILALYEVDGASFKESTKYYLTDSVERALSIYKKVYSALEELLPPT</sequence>
<dbReference type="OrthoDB" id="982429at2"/>
<protein>
    <submittedName>
        <fullName evidence="3">DUF4296 domain-containing protein</fullName>
    </submittedName>
</protein>
<dbReference type="RefSeq" id="WP_123662183.1">
    <property type="nucleotide sequence ID" value="NZ_RARA01000011.1"/>
</dbReference>
<dbReference type="EMBL" id="RARA01000011">
    <property type="protein sequence ID" value="ROT47794.1"/>
    <property type="molecule type" value="Genomic_DNA"/>
</dbReference>
<feature type="signal peptide" evidence="1">
    <location>
        <begin position="1"/>
        <end position="27"/>
    </location>
</feature>
<feature type="domain" description="DUF4296" evidence="2">
    <location>
        <begin position="43"/>
        <end position="123"/>
    </location>
</feature>
<accession>A0A3N2QDE2</accession>
<keyword evidence="4" id="KW-1185">Reference proteome</keyword>
<feature type="chain" id="PRO_5018297881" evidence="1">
    <location>
        <begin position="28"/>
        <end position="128"/>
    </location>
</feature>
<evidence type="ECO:0000313" key="3">
    <source>
        <dbReference type="EMBL" id="ROT47794.1"/>
    </source>
</evidence>
<proteinExistence type="predicted"/>
<evidence type="ECO:0000256" key="1">
    <source>
        <dbReference type="SAM" id="SignalP"/>
    </source>
</evidence>
<evidence type="ECO:0000259" key="2">
    <source>
        <dbReference type="Pfam" id="PF14129"/>
    </source>
</evidence>
<gene>
    <name evidence="3" type="ORF">EDM02_00415</name>
</gene>
<reference evidence="3 4" key="1">
    <citation type="submission" date="2018-09" db="EMBL/GenBank/DDBJ databases">
        <title>Comparative Genomics of Wolbachia-Cardinium Dual Endosymbiosis in a Plant-Parasitic Nematode.</title>
        <authorList>
            <person name="Brown A.M.V."/>
            <person name="Wasala S.K."/>
            <person name="Howe D.K."/>
            <person name="Peetz A.B."/>
            <person name="Zasada I.A."/>
            <person name="Denver D.R."/>
        </authorList>
    </citation>
    <scope>NUCLEOTIDE SEQUENCE [LARGE SCALE GENOMIC DNA]</scope>
    <source>
        <strain evidence="3 4">Pp_1</strain>
    </source>
</reference>
<organism evidence="3 4">
    <name type="scientific">Candidatus Cardinium hertigii</name>
    <dbReference type="NCBI Taxonomy" id="247481"/>
    <lineage>
        <taxon>Bacteria</taxon>
        <taxon>Pseudomonadati</taxon>
        <taxon>Bacteroidota</taxon>
        <taxon>Cytophagia</taxon>
        <taxon>Cytophagales</taxon>
        <taxon>Amoebophilaceae</taxon>
        <taxon>Candidatus Cardinium</taxon>
    </lineage>
</organism>
<dbReference type="Proteomes" id="UP000270927">
    <property type="component" value="Unassembled WGS sequence"/>
</dbReference>
<dbReference type="InterPro" id="IPR025381">
    <property type="entry name" value="DUF4296"/>
</dbReference>
<comment type="caution">
    <text evidence="3">The sequence shown here is derived from an EMBL/GenBank/DDBJ whole genome shotgun (WGS) entry which is preliminary data.</text>
</comment>
<dbReference type="AlphaFoldDB" id="A0A3N2QDE2"/>
<dbReference type="Pfam" id="PF14129">
    <property type="entry name" value="DUF4296"/>
    <property type="match status" value="1"/>
</dbReference>
<evidence type="ECO:0000313" key="4">
    <source>
        <dbReference type="Proteomes" id="UP000270927"/>
    </source>
</evidence>
<keyword evidence="1" id="KW-0732">Signal</keyword>
<name>A0A3N2QDE2_9BACT</name>